<sequence length="63" mass="7399">MCWVYTVQQRATEPCPVSSSYYCGMPAKLYKSLIQLPFHTLFIYTHLLLFCEVFDTMLPPIFD</sequence>
<protein>
    <submittedName>
        <fullName evidence="1">Uncharacterized protein</fullName>
    </submittedName>
</protein>
<dbReference type="EMBL" id="GBXM01042526">
    <property type="protein sequence ID" value="JAH66051.1"/>
    <property type="molecule type" value="Transcribed_RNA"/>
</dbReference>
<reference evidence="1" key="1">
    <citation type="submission" date="2014-11" db="EMBL/GenBank/DDBJ databases">
        <authorList>
            <person name="Amaro Gonzalez C."/>
        </authorList>
    </citation>
    <scope>NUCLEOTIDE SEQUENCE</scope>
</reference>
<proteinExistence type="predicted"/>
<name>A0A0E9UK14_ANGAN</name>
<accession>A0A0E9UK14</accession>
<organism evidence="1">
    <name type="scientific">Anguilla anguilla</name>
    <name type="common">European freshwater eel</name>
    <name type="synonym">Muraena anguilla</name>
    <dbReference type="NCBI Taxonomy" id="7936"/>
    <lineage>
        <taxon>Eukaryota</taxon>
        <taxon>Metazoa</taxon>
        <taxon>Chordata</taxon>
        <taxon>Craniata</taxon>
        <taxon>Vertebrata</taxon>
        <taxon>Euteleostomi</taxon>
        <taxon>Actinopterygii</taxon>
        <taxon>Neopterygii</taxon>
        <taxon>Teleostei</taxon>
        <taxon>Anguilliformes</taxon>
        <taxon>Anguillidae</taxon>
        <taxon>Anguilla</taxon>
    </lineage>
</organism>
<dbReference type="AlphaFoldDB" id="A0A0E9UK14"/>
<reference evidence="1" key="2">
    <citation type="journal article" date="2015" name="Fish Shellfish Immunol.">
        <title>Early steps in the European eel (Anguilla anguilla)-Vibrio vulnificus interaction in the gills: Role of the RtxA13 toxin.</title>
        <authorList>
            <person name="Callol A."/>
            <person name="Pajuelo D."/>
            <person name="Ebbesson L."/>
            <person name="Teles M."/>
            <person name="MacKenzie S."/>
            <person name="Amaro C."/>
        </authorList>
    </citation>
    <scope>NUCLEOTIDE SEQUENCE</scope>
</reference>
<evidence type="ECO:0000313" key="1">
    <source>
        <dbReference type="EMBL" id="JAH66051.1"/>
    </source>
</evidence>